<dbReference type="Proteomes" id="UP001161916">
    <property type="component" value="Unassembled WGS sequence"/>
</dbReference>
<dbReference type="RefSeq" id="WP_281105319.1">
    <property type="nucleotide sequence ID" value="NZ_JAOPMH010000001.1"/>
</dbReference>
<reference evidence="2" key="2">
    <citation type="journal article" date="2023" name="Gut Microbes">
        <title>Characterization of Bifidobacterium kashiwanohense that utilizes both milk- and plant-derived oligosaccharides.</title>
        <authorList>
            <person name="Orihara K."/>
            <person name="Yahagi K."/>
            <person name="Saito Y."/>
            <person name="Watanabe Y."/>
            <person name="Sasai T."/>
            <person name="Hara T."/>
            <person name="Tsukuda N."/>
            <person name="Oki K."/>
            <person name="Fujimoto J."/>
            <person name="Matsuki T."/>
        </authorList>
    </citation>
    <scope>NUCLEOTIDE SEQUENCE</scope>
    <source>
        <strain evidence="2">YIT 13062</strain>
    </source>
</reference>
<evidence type="ECO:0000313" key="2">
    <source>
        <dbReference type="EMBL" id="MDH7889126.1"/>
    </source>
</evidence>
<gene>
    <name evidence="2" type="ORF">OB951_00620</name>
</gene>
<organism evidence="2 3">
    <name type="scientific">Bifidobacterium catenulatum subsp. kashiwanohense</name>
    <dbReference type="NCBI Taxonomy" id="630129"/>
    <lineage>
        <taxon>Bacteria</taxon>
        <taxon>Bacillati</taxon>
        <taxon>Actinomycetota</taxon>
        <taxon>Actinomycetes</taxon>
        <taxon>Bifidobacteriales</taxon>
        <taxon>Bifidobacteriaceae</taxon>
        <taxon>Bifidobacterium</taxon>
    </lineage>
</organism>
<keyword evidence="1" id="KW-0472">Membrane</keyword>
<comment type="caution">
    <text evidence="2">The sequence shown here is derived from an EMBL/GenBank/DDBJ whole genome shotgun (WGS) entry which is preliminary data.</text>
</comment>
<sequence length="153" mass="16890">MATLLVSIGTFVVYAICVFFLAIGGLSMTDTGQTFETMFNNFFGTVIPSIAVGAFDILTALVVIGIPQCVIWAFRRSFHEGKLYDIPIDCILMAIFPMLYVHWNPGDKFCVLLALIGYLIPTGVLWLNTILLRLGKNGLNGMESPYKKSKASR</sequence>
<name>A0AA43P4U2_9BIFI</name>
<proteinExistence type="predicted"/>
<keyword evidence="1" id="KW-1133">Transmembrane helix</keyword>
<dbReference type="EMBL" id="JAOPMH010000001">
    <property type="protein sequence ID" value="MDH7889126.1"/>
    <property type="molecule type" value="Genomic_DNA"/>
</dbReference>
<feature type="transmembrane region" description="Helical" evidence="1">
    <location>
        <begin position="5"/>
        <end position="26"/>
    </location>
</feature>
<feature type="transmembrane region" description="Helical" evidence="1">
    <location>
        <begin position="109"/>
        <end position="132"/>
    </location>
</feature>
<accession>A0AA43P4U2</accession>
<keyword evidence="1" id="KW-0812">Transmembrane</keyword>
<reference evidence="2" key="1">
    <citation type="submission" date="2022-09" db="EMBL/GenBank/DDBJ databases">
        <authorList>
            <person name="Orihara K."/>
        </authorList>
    </citation>
    <scope>NUCLEOTIDE SEQUENCE</scope>
    <source>
        <strain evidence="2">YIT 13062</strain>
    </source>
</reference>
<protein>
    <submittedName>
        <fullName evidence="2">Uncharacterized protein</fullName>
    </submittedName>
</protein>
<evidence type="ECO:0000313" key="3">
    <source>
        <dbReference type="Proteomes" id="UP001161916"/>
    </source>
</evidence>
<evidence type="ECO:0000256" key="1">
    <source>
        <dbReference type="SAM" id="Phobius"/>
    </source>
</evidence>
<dbReference type="AlphaFoldDB" id="A0AA43P4U2"/>
<feature type="transmembrane region" description="Helical" evidence="1">
    <location>
        <begin position="86"/>
        <end position="103"/>
    </location>
</feature>
<feature type="transmembrane region" description="Helical" evidence="1">
    <location>
        <begin position="46"/>
        <end position="74"/>
    </location>
</feature>